<dbReference type="EMBL" id="CP002205">
    <property type="protein sequence ID" value="ADN09717.1"/>
    <property type="molecule type" value="Genomic_DNA"/>
</dbReference>
<name>E0UPI7_SULAO</name>
<evidence type="ECO:0000313" key="2">
    <source>
        <dbReference type="EMBL" id="ADN09717.1"/>
    </source>
</evidence>
<dbReference type="OrthoDB" id="5334935at2"/>
<keyword evidence="3" id="KW-1185">Reference proteome</keyword>
<evidence type="ECO:0000313" key="3">
    <source>
        <dbReference type="Proteomes" id="UP000007803"/>
    </source>
</evidence>
<dbReference type="AlphaFoldDB" id="E0UPI7"/>
<dbReference type="Proteomes" id="UP000007803">
    <property type="component" value="Chromosome"/>
</dbReference>
<protein>
    <submittedName>
        <fullName evidence="2">Uncharacterized protein</fullName>
    </submittedName>
</protein>
<organism evidence="2 3">
    <name type="scientific">Sulfurimonas autotrophica (strain ATCC BAA-671 / DSM 16294 / JCM 11897 / OK10)</name>
    <dbReference type="NCBI Taxonomy" id="563040"/>
    <lineage>
        <taxon>Bacteria</taxon>
        <taxon>Pseudomonadati</taxon>
        <taxon>Campylobacterota</taxon>
        <taxon>Epsilonproteobacteria</taxon>
        <taxon>Campylobacterales</taxon>
        <taxon>Sulfurimonadaceae</taxon>
        <taxon>Sulfurimonas</taxon>
    </lineage>
</organism>
<evidence type="ECO:0000256" key="1">
    <source>
        <dbReference type="SAM" id="SignalP"/>
    </source>
</evidence>
<reference evidence="3" key="1">
    <citation type="journal article" date="2010" name="Stand. Genomic Sci.">
        <title>Complete genome sequence of Sulfurimonas autotrophica type strain (OK10).</title>
        <authorList>
            <person name="Sikorski J."/>
            <person name="Munk C."/>
            <person name="Lapidus A."/>
            <person name="Djao O."/>
            <person name="Lucas S."/>
            <person name="Glavina Del Rio T."/>
            <person name="Nolan M."/>
            <person name="Tice H."/>
            <person name="Han C."/>
            <person name="Cheng J."/>
            <person name="Tapia R."/>
            <person name="Goodwin L."/>
            <person name="Pitluck S."/>
            <person name="Liolios K."/>
            <person name="Ivanova N."/>
            <person name="Mavromatis K."/>
            <person name="Mikhailova N."/>
            <person name="Pati A."/>
            <person name="Sims D."/>
            <person name="Meincke L."/>
            <person name="Brettin T."/>
            <person name="Detter J."/>
            <person name="Chen A."/>
            <person name="Palaniappan K."/>
            <person name="Land M."/>
            <person name="Hauser L."/>
            <person name="Chang Y."/>
            <person name="Jeffries C."/>
            <person name="Rohde M."/>
            <person name="Lang E."/>
            <person name="Spring S."/>
            <person name="Goker M."/>
            <person name="Woyke T."/>
            <person name="Bristow J."/>
            <person name="Eisen J."/>
            <person name="Markowitz V."/>
            <person name="Hugenholtz P."/>
            <person name="Kyrpides N."/>
            <person name="Klenk H."/>
        </authorList>
    </citation>
    <scope>NUCLEOTIDE SEQUENCE [LARGE SCALE GENOMIC DNA]</scope>
    <source>
        <strain evidence="3">ATCC BAA-671 / DSM 16294 / JCM 11897 / OK10</strain>
    </source>
</reference>
<proteinExistence type="predicted"/>
<gene>
    <name evidence="2" type="ordered locus">Saut_1671</name>
</gene>
<dbReference type="STRING" id="563040.Saut_1671"/>
<feature type="signal peptide" evidence="1">
    <location>
        <begin position="1"/>
        <end position="19"/>
    </location>
</feature>
<keyword evidence="1" id="KW-0732">Signal</keyword>
<dbReference type="HOGENOM" id="CLU_2439658_0_0_7"/>
<accession>E0UPI7</accession>
<feature type="chain" id="PRO_5003141411" evidence="1">
    <location>
        <begin position="20"/>
        <end position="90"/>
    </location>
</feature>
<dbReference type="KEGG" id="sua:Saut_1671"/>
<sequence>MQYVSLFLLTFLFSSILLAQDEDITILAKKLNLYGGQKAAIQWNRIFSSQRHLKKYKLEKLPIQTRNKLQKYLISHAADSEQPIVPGLQP</sequence>
<dbReference type="RefSeq" id="WP_013327470.1">
    <property type="nucleotide sequence ID" value="NC_014506.1"/>
</dbReference>